<organism evidence="8 9">
    <name type="scientific">Tuber magnatum</name>
    <name type="common">white Piedmont truffle</name>
    <dbReference type="NCBI Taxonomy" id="42249"/>
    <lineage>
        <taxon>Eukaryota</taxon>
        <taxon>Fungi</taxon>
        <taxon>Dikarya</taxon>
        <taxon>Ascomycota</taxon>
        <taxon>Pezizomycotina</taxon>
        <taxon>Pezizomycetes</taxon>
        <taxon>Pezizales</taxon>
        <taxon>Tuberaceae</taxon>
        <taxon>Tuber</taxon>
    </lineage>
</organism>
<dbReference type="EMBL" id="PYWC01000107">
    <property type="protein sequence ID" value="PWW72416.1"/>
    <property type="molecule type" value="Genomic_DNA"/>
</dbReference>
<accession>A0A317SG70</accession>
<comment type="catalytic activity">
    <reaction evidence="5">
        <text>a D-aminoacyl-tRNA + H2O = a tRNA + a D-alpha-amino acid + H(+)</text>
        <dbReference type="Rhea" id="RHEA:13953"/>
        <dbReference type="Rhea" id="RHEA-COMP:10123"/>
        <dbReference type="Rhea" id="RHEA-COMP:10124"/>
        <dbReference type="ChEBI" id="CHEBI:15377"/>
        <dbReference type="ChEBI" id="CHEBI:15378"/>
        <dbReference type="ChEBI" id="CHEBI:59871"/>
        <dbReference type="ChEBI" id="CHEBI:78442"/>
        <dbReference type="ChEBI" id="CHEBI:79333"/>
        <dbReference type="EC" id="3.1.1.96"/>
    </reaction>
</comment>
<dbReference type="SUPFAM" id="SSF69500">
    <property type="entry name" value="DTD-like"/>
    <property type="match status" value="1"/>
</dbReference>
<dbReference type="GO" id="GO:0106026">
    <property type="term" value="F:Gly-tRNA(Ala) deacylase activity"/>
    <property type="evidence" value="ECO:0007669"/>
    <property type="project" value="RHEA"/>
</dbReference>
<dbReference type="InterPro" id="IPR023509">
    <property type="entry name" value="DTD-like_sf"/>
</dbReference>
<evidence type="ECO:0000256" key="1">
    <source>
        <dbReference type="ARBA" id="ARBA00009673"/>
    </source>
</evidence>
<dbReference type="PANTHER" id="PTHR10472:SF5">
    <property type="entry name" value="D-AMINOACYL-TRNA DEACYLASE 1"/>
    <property type="match status" value="1"/>
</dbReference>
<dbReference type="HAMAP" id="MF_00518">
    <property type="entry name" value="Deacylase_Dtd"/>
    <property type="match status" value="1"/>
</dbReference>
<dbReference type="Pfam" id="PF02580">
    <property type="entry name" value="Tyr_Deacylase"/>
    <property type="match status" value="1"/>
</dbReference>
<evidence type="ECO:0000313" key="9">
    <source>
        <dbReference type="Proteomes" id="UP000246991"/>
    </source>
</evidence>
<feature type="region of interest" description="Disordered" evidence="7">
    <location>
        <begin position="159"/>
        <end position="223"/>
    </location>
</feature>
<dbReference type="Gene3D" id="3.50.80.10">
    <property type="entry name" value="D-tyrosyl-tRNA(Tyr) deacylase"/>
    <property type="match status" value="1"/>
</dbReference>
<evidence type="ECO:0000256" key="5">
    <source>
        <dbReference type="ARBA" id="ARBA00048018"/>
    </source>
</evidence>
<comment type="caution">
    <text evidence="8">The sequence shown here is derived from an EMBL/GenBank/DDBJ whole genome shotgun (WGS) entry which is preliminary data.</text>
</comment>
<dbReference type="EC" id="3.1.1.96" evidence="2 6"/>
<proteinExistence type="inferred from homology"/>
<dbReference type="AlphaFoldDB" id="A0A317SG70"/>
<sequence length="223" mass="23715">MKAIIQRVLSASVTVDKEVVSSIGQGLLVLAAVAPSDTPKDVEAIANKILKLKVWDDEGGGRWKRSVLDLDHQVLLVSQFTLLATTKKGNKPDFHGACPPAVAKEIYASLLLKTRELYVEEKKLSPEAGSTKVQDGVFGAMMEVSLVNDGPVTFEISSPVKQVETPLPKGGGGGNTQGEKRTKAASSNGESQVKPTEVVIDGGELDEGKRMSYPGTQYPSSPL</sequence>
<evidence type="ECO:0000313" key="8">
    <source>
        <dbReference type="EMBL" id="PWW72416.1"/>
    </source>
</evidence>
<evidence type="ECO:0000256" key="4">
    <source>
        <dbReference type="ARBA" id="ARBA00047676"/>
    </source>
</evidence>
<keyword evidence="6" id="KW-0820">tRNA-binding</keyword>
<dbReference type="GO" id="GO:0000049">
    <property type="term" value="F:tRNA binding"/>
    <property type="evidence" value="ECO:0007669"/>
    <property type="project" value="UniProtKB-KW"/>
</dbReference>
<name>A0A317SG70_9PEZI</name>
<dbReference type="OrthoDB" id="275783at2759"/>
<dbReference type="FunFam" id="3.50.80.10:FF:000001">
    <property type="entry name" value="D-aminoacyl-tRNA deacylase"/>
    <property type="match status" value="1"/>
</dbReference>
<feature type="compositionally biased region" description="Polar residues" evidence="7">
    <location>
        <begin position="184"/>
        <end position="194"/>
    </location>
</feature>
<evidence type="ECO:0000256" key="3">
    <source>
        <dbReference type="ARBA" id="ARBA00020007"/>
    </source>
</evidence>
<evidence type="ECO:0000256" key="7">
    <source>
        <dbReference type="SAM" id="MobiDB-lite"/>
    </source>
</evidence>
<dbReference type="PANTHER" id="PTHR10472">
    <property type="entry name" value="D-TYROSYL-TRNA TYR DEACYLASE"/>
    <property type="match status" value="1"/>
</dbReference>
<gene>
    <name evidence="8" type="ORF">C7212DRAFT_338607</name>
</gene>
<comment type="catalytic activity">
    <reaction evidence="4">
        <text>glycyl-tRNA(Ala) + H2O = tRNA(Ala) + glycine + H(+)</text>
        <dbReference type="Rhea" id="RHEA:53744"/>
        <dbReference type="Rhea" id="RHEA-COMP:9657"/>
        <dbReference type="Rhea" id="RHEA-COMP:13640"/>
        <dbReference type="ChEBI" id="CHEBI:15377"/>
        <dbReference type="ChEBI" id="CHEBI:15378"/>
        <dbReference type="ChEBI" id="CHEBI:57305"/>
        <dbReference type="ChEBI" id="CHEBI:78442"/>
        <dbReference type="ChEBI" id="CHEBI:78522"/>
        <dbReference type="EC" id="3.1.1.96"/>
    </reaction>
</comment>
<comment type="similarity">
    <text evidence="1 6">Belongs to the DTD family.</text>
</comment>
<keyword evidence="6" id="KW-0963">Cytoplasm</keyword>
<dbReference type="STRING" id="42249.A0A317SG70"/>
<dbReference type="NCBIfam" id="TIGR00256">
    <property type="entry name" value="D-aminoacyl-tRNA deacylase"/>
    <property type="match status" value="1"/>
</dbReference>
<protein>
    <recommendedName>
        <fullName evidence="3 6">D-aminoacyl-tRNA deacylase</fullName>
        <ecNumber evidence="2 6">3.1.1.96</ecNumber>
    </recommendedName>
</protein>
<keyword evidence="9" id="KW-1185">Reference proteome</keyword>
<dbReference type="GO" id="GO:0005737">
    <property type="term" value="C:cytoplasm"/>
    <property type="evidence" value="ECO:0007669"/>
    <property type="project" value="UniProtKB-SubCell"/>
</dbReference>
<keyword evidence="6" id="KW-0378">Hydrolase</keyword>
<dbReference type="GO" id="GO:0051500">
    <property type="term" value="F:D-tyrosyl-tRNA(Tyr) deacylase activity"/>
    <property type="evidence" value="ECO:0007669"/>
    <property type="project" value="TreeGrafter"/>
</dbReference>
<evidence type="ECO:0000256" key="2">
    <source>
        <dbReference type="ARBA" id="ARBA00013056"/>
    </source>
</evidence>
<dbReference type="InterPro" id="IPR003732">
    <property type="entry name" value="Daa-tRNA_deacyls_DTD"/>
</dbReference>
<keyword evidence="6" id="KW-0694">RNA-binding</keyword>
<evidence type="ECO:0000256" key="6">
    <source>
        <dbReference type="RuleBase" id="RU003470"/>
    </source>
</evidence>
<feature type="compositionally biased region" description="Polar residues" evidence="7">
    <location>
        <begin position="214"/>
        <end position="223"/>
    </location>
</feature>
<comment type="subcellular location">
    <subcellularLocation>
        <location evidence="6">Cytoplasm</location>
    </subcellularLocation>
</comment>
<reference evidence="8 9" key="1">
    <citation type="submission" date="2018-03" db="EMBL/GenBank/DDBJ databases">
        <title>Genomes of Pezizomycetes fungi and the evolution of truffles.</title>
        <authorList>
            <person name="Murat C."/>
            <person name="Payen T."/>
            <person name="Noel B."/>
            <person name="Kuo A."/>
            <person name="Martin F.M."/>
        </authorList>
    </citation>
    <scope>NUCLEOTIDE SEQUENCE [LARGE SCALE GENOMIC DNA]</scope>
    <source>
        <strain evidence="8">091103-1</strain>
    </source>
</reference>
<dbReference type="Proteomes" id="UP000246991">
    <property type="component" value="Unassembled WGS sequence"/>
</dbReference>